<organism evidence="1 2">
    <name type="scientific">Lactiplantibacillus fabifermentans DSM 21115</name>
    <dbReference type="NCBI Taxonomy" id="1413187"/>
    <lineage>
        <taxon>Bacteria</taxon>
        <taxon>Bacillati</taxon>
        <taxon>Bacillota</taxon>
        <taxon>Bacilli</taxon>
        <taxon>Lactobacillales</taxon>
        <taxon>Lactobacillaceae</taxon>
        <taxon>Lactiplantibacillus</taxon>
    </lineage>
</organism>
<gene>
    <name evidence="1" type="ORF">DY78_GL002717</name>
</gene>
<dbReference type="AlphaFoldDB" id="A0A0R2NQN3"/>
<dbReference type="Proteomes" id="UP000050920">
    <property type="component" value="Unassembled WGS sequence"/>
</dbReference>
<evidence type="ECO:0000313" key="2">
    <source>
        <dbReference type="Proteomes" id="UP000050920"/>
    </source>
</evidence>
<name>A0A0R2NQN3_9LACO</name>
<evidence type="ECO:0000313" key="1">
    <source>
        <dbReference type="EMBL" id="KRO28040.1"/>
    </source>
</evidence>
<comment type="caution">
    <text evidence="1">The sequence shown here is derived from an EMBL/GenBank/DDBJ whole genome shotgun (WGS) entry which is preliminary data.</text>
</comment>
<sequence length="111" mass="12447">MKSDLNKQLATLSMYERAILIYCLHAYFSSGNYTNNLPLGEMLPEFAAMFDANPGVNVFAKLADLQMTTTANDQTEVKVFEAMGYQKEGQYLVTILNKQADLQALLKIVDK</sequence>
<dbReference type="RefSeq" id="WP_024625947.1">
    <property type="nucleotide sequence ID" value="NZ_AYGX02000055.1"/>
</dbReference>
<keyword evidence="2" id="KW-1185">Reference proteome</keyword>
<protein>
    <submittedName>
        <fullName evidence="1">Uncharacterized protein</fullName>
    </submittedName>
</protein>
<proteinExistence type="predicted"/>
<accession>A0A0R2NQN3</accession>
<dbReference type="EMBL" id="AYGX02000055">
    <property type="protein sequence ID" value="KRO28040.1"/>
    <property type="molecule type" value="Genomic_DNA"/>
</dbReference>
<reference evidence="1 2" key="1">
    <citation type="journal article" date="2015" name="Genome Announc.">
        <title>Expanding the biotechnology potential of lactobacilli through comparative genomics of 213 strains and associated genera.</title>
        <authorList>
            <person name="Sun Z."/>
            <person name="Harris H.M."/>
            <person name="McCann A."/>
            <person name="Guo C."/>
            <person name="Argimon S."/>
            <person name="Zhang W."/>
            <person name="Yang X."/>
            <person name="Jeffery I.B."/>
            <person name="Cooney J.C."/>
            <person name="Kagawa T.F."/>
            <person name="Liu W."/>
            <person name="Song Y."/>
            <person name="Salvetti E."/>
            <person name="Wrobel A."/>
            <person name="Rasinkangas P."/>
            <person name="Parkhill J."/>
            <person name="Rea M.C."/>
            <person name="O'Sullivan O."/>
            <person name="Ritari J."/>
            <person name="Douillard F.P."/>
            <person name="Paul Ross R."/>
            <person name="Yang R."/>
            <person name="Briner A.E."/>
            <person name="Felis G.E."/>
            <person name="de Vos W.M."/>
            <person name="Barrangou R."/>
            <person name="Klaenhammer T.R."/>
            <person name="Caufield P.W."/>
            <person name="Cui Y."/>
            <person name="Zhang H."/>
            <person name="O'Toole P.W."/>
        </authorList>
    </citation>
    <scope>NUCLEOTIDE SEQUENCE [LARGE SCALE GENOMIC DNA]</scope>
    <source>
        <strain evidence="1 2">DSM 21115</strain>
    </source>
</reference>